<dbReference type="RefSeq" id="XP_025465602.1">
    <property type="nucleotide sequence ID" value="XM_025615813.1"/>
</dbReference>
<name>A0A317W4M9_9EURO</name>
<protein>
    <submittedName>
        <fullName evidence="1">Uncharacterized protein</fullName>
    </submittedName>
</protein>
<dbReference type="EMBL" id="MSFK01000020">
    <property type="protein sequence ID" value="PWY81534.1"/>
    <property type="molecule type" value="Genomic_DNA"/>
</dbReference>
<organism evidence="1 2">
    <name type="scientific">Aspergillus sclerotioniger CBS 115572</name>
    <dbReference type="NCBI Taxonomy" id="1450535"/>
    <lineage>
        <taxon>Eukaryota</taxon>
        <taxon>Fungi</taxon>
        <taxon>Dikarya</taxon>
        <taxon>Ascomycota</taxon>
        <taxon>Pezizomycotina</taxon>
        <taxon>Eurotiomycetes</taxon>
        <taxon>Eurotiomycetidae</taxon>
        <taxon>Eurotiales</taxon>
        <taxon>Aspergillaceae</taxon>
        <taxon>Aspergillus</taxon>
        <taxon>Aspergillus subgen. Circumdati</taxon>
    </lineage>
</organism>
<dbReference type="Proteomes" id="UP000246702">
    <property type="component" value="Unassembled WGS sequence"/>
</dbReference>
<comment type="caution">
    <text evidence="1">The sequence shown here is derived from an EMBL/GenBank/DDBJ whole genome shotgun (WGS) entry which is preliminary data.</text>
</comment>
<accession>A0A317W4M9</accession>
<sequence>MLLDRLSESEIYAIRGSQERIWDLATEAATTIRQQLEANLELSPVDKYWANQQLARFNDFMDQLTETGFFCRVTDQEIIGQKLFVSWYLHSVAYESACSYRTLRWCNTVGHVIDRKKLDKYL</sequence>
<dbReference type="AlphaFoldDB" id="A0A317W4M9"/>
<reference evidence="1 2" key="1">
    <citation type="submission" date="2016-12" db="EMBL/GenBank/DDBJ databases">
        <title>The genomes of Aspergillus section Nigri reveals drivers in fungal speciation.</title>
        <authorList>
            <consortium name="DOE Joint Genome Institute"/>
            <person name="Vesth T.C."/>
            <person name="Nybo J."/>
            <person name="Theobald S."/>
            <person name="Brandl J."/>
            <person name="Frisvad J.C."/>
            <person name="Nielsen K.F."/>
            <person name="Lyhne E.K."/>
            <person name="Kogle M.E."/>
            <person name="Kuo A."/>
            <person name="Riley R."/>
            <person name="Clum A."/>
            <person name="Nolan M."/>
            <person name="Lipzen A."/>
            <person name="Salamov A."/>
            <person name="Henrissat B."/>
            <person name="Wiebenga A."/>
            <person name="De Vries R.P."/>
            <person name="Grigoriev I.V."/>
            <person name="Mortensen U.H."/>
            <person name="Andersen M.R."/>
            <person name="Baker S.E."/>
        </authorList>
    </citation>
    <scope>NUCLEOTIDE SEQUENCE [LARGE SCALE GENOMIC DNA]</scope>
    <source>
        <strain evidence="1 2">CBS 115572</strain>
    </source>
</reference>
<keyword evidence="2" id="KW-1185">Reference proteome</keyword>
<dbReference type="GeneID" id="37117956"/>
<proteinExistence type="predicted"/>
<evidence type="ECO:0000313" key="2">
    <source>
        <dbReference type="Proteomes" id="UP000246702"/>
    </source>
</evidence>
<gene>
    <name evidence="1" type="ORF">BO94DRAFT_587245</name>
</gene>
<evidence type="ECO:0000313" key="1">
    <source>
        <dbReference type="EMBL" id="PWY81534.1"/>
    </source>
</evidence>